<organism evidence="2 3">
    <name type="scientific">Sphagnum jensenii</name>
    <dbReference type="NCBI Taxonomy" id="128206"/>
    <lineage>
        <taxon>Eukaryota</taxon>
        <taxon>Viridiplantae</taxon>
        <taxon>Streptophyta</taxon>
        <taxon>Embryophyta</taxon>
        <taxon>Bryophyta</taxon>
        <taxon>Sphagnophytina</taxon>
        <taxon>Sphagnopsida</taxon>
        <taxon>Sphagnales</taxon>
        <taxon>Sphagnaceae</taxon>
        <taxon>Sphagnum</taxon>
    </lineage>
</organism>
<dbReference type="EMBL" id="OZ020098">
    <property type="protein sequence ID" value="CAK9269948.1"/>
    <property type="molecule type" value="Genomic_DNA"/>
</dbReference>
<proteinExistence type="predicted"/>
<gene>
    <name evidence="2" type="ORF">CSSPJE1EN1_LOCUS15426</name>
</gene>
<keyword evidence="3" id="KW-1185">Reference proteome</keyword>
<sequence>MTPQRRDSGVLSSGGKETAAMGGRDLHATAAAQPPRRSIHNTTPHSSSNSSSRRSTQAFTELGPRRCGGIVDNIPAAAPAAPPPRRSTHKFIHYYLNTSLYGAWQKAYEGTDKMRIFIGCYREEEEALRAQDRACLKFKLPTEMLHYPEEDYVDDEELVSSSSPAATMIRSASDLGLATQVINPGCIFSQDL</sequence>
<feature type="region of interest" description="Disordered" evidence="1">
    <location>
        <begin position="1"/>
        <end position="59"/>
    </location>
</feature>
<evidence type="ECO:0000313" key="2">
    <source>
        <dbReference type="EMBL" id="CAK9269948.1"/>
    </source>
</evidence>
<evidence type="ECO:0000313" key="3">
    <source>
        <dbReference type="Proteomes" id="UP001497444"/>
    </source>
</evidence>
<evidence type="ECO:0000256" key="1">
    <source>
        <dbReference type="SAM" id="MobiDB-lite"/>
    </source>
</evidence>
<reference evidence="2" key="1">
    <citation type="submission" date="2024-02" db="EMBL/GenBank/DDBJ databases">
        <authorList>
            <consortium name="ELIXIR-Norway"/>
            <consortium name="Elixir Norway"/>
        </authorList>
    </citation>
    <scope>NUCLEOTIDE SEQUENCE</scope>
</reference>
<protein>
    <submittedName>
        <fullName evidence="2">Uncharacterized protein</fullName>
    </submittedName>
</protein>
<name>A0ABP0WSV7_9BRYO</name>
<dbReference type="Proteomes" id="UP001497444">
    <property type="component" value="Chromosome 3"/>
</dbReference>
<accession>A0ABP0WSV7</accession>
<feature type="compositionally biased region" description="Low complexity" evidence="1">
    <location>
        <begin position="46"/>
        <end position="55"/>
    </location>
</feature>